<evidence type="ECO:0000313" key="1">
    <source>
        <dbReference type="EMBL" id="KXZ22397.1"/>
    </source>
</evidence>
<dbReference type="RefSeq" id="WP_061520740.1">
    <property type="nucleotide sequence ID" value="NZ_JARLZY010000019.1"/>
</dbReference>
<organism evidence="1 2">
    <name type="scientific">Bacillus nakamurai</name>
    <dbReference type="NCBI Taxonomy" id="1793963"/>
    <lineage>
        <taxon>Bacteria</taxon>
        <taxon>Bacillati</taxon>
        <taxon>Bacillota</taxon>
        <taxon>Bacilli</taxon>
        <taxon>Bacillales</taxon>
        <taxon>Bacillaceae</taxon>
        <taxon>Bacillus</taxon>
    </lineage>
</organism>
<dbReference type="EMBL" id="LSBA01000005">
    <property type="protein sequence ID" value="KXZ22397.1"/>
    <property type="molecule type" value="Genomic_DNA"/>
</dbReference>
<protein>
    <submittedName>
        <fullName evidence="1">Uncharacterized protein</fullName>
    </submittedName>
</protein>
<reference evidence="2" key="1">
    <citation type="submission" date="2016-02" db="EMBL/GenBank/DDBJ databases">
        <authorList>
            <person name="Dunlap C."/>
        </authorList>
    </citation>
    <scope>NUCLEOTIDE SEQUENCE [LARGE SCALE GENOMIC DNA]</scope>
    <source>
        <strain evidence="2">NRRL B-41092</strain>
    </source>
</reference>
<gene>
    <name evidence="1" type="ORF">AXI58_10425</name>
</gene>
<sequence>MSVLGITEKALDQYRKTVKYNHATTPDQVLLKMIRNVTLVKETHPSRVKKRLFYTEYAYGNLVIKVNRKKQVFKIFNKKDQEDEQVNWKFPKRRYIELNKELGIKDCKFSKNTYSKKKRS</sequence>
<dbReference type="AlphaFoldDB" id="A0A150FAX1"/>
<proteinExistence type="predicted"/>
<dbReference type="Proteomes" id="UP000075430">
    <property type="component" value="Unassembled WGS sequence"/>
</dbReference>
<comment type="caution">
    <text evidence="1">The sequence shown here is derived from an EMBL/GenBank/DDBJ whole genome shotgun (WGS) entry which is preliminary data.</text>
</comment>
<accession>A0A150FAX1</accession>
<keyword evidence="2" id="KW-1185">Reference proteome</keyword>
<evidence type="ECO:0000313" key="2">
    <source>
        <dbReference type="Proteomes" id="UP000075430"/>
    </source>
</evidence>
<name>A0A150FAX1_9BACI</name>
<dbReference type="OrthoDB" id="2888528at2"/>
<dbReference type="STRING" id="1793963.AXI58_10425"/>